<feature type="region of interest" description="Disordered" evidence="1">
    <location>
        <begin position="1"/>
        <end position="62"/>
    </location>
</feature>
<dbReference type="RefSeq" id="WP_011458108.1">
    <property type="nucleotide sequence ID" value="NC_007899.1"/>
</dbReference>
<evidence type="ECO:0000313" key="3">
    <source>
        <dbReference type="Proteomes" id="UP000001260"/>
    </source>
</evidence>
<feature type="compositionally biased region" description="Low complexity" evidence="1">
    <location>
        <begin position="429"/>
        <end position="441"/>
    </location>
</feature>
<feature type="compositionally biased region" description="Low complexity" evidence="1">
    <location>
        <begin position="1"/>
        <end position="15"/>
    </location>
</feature>
<dbReference type="AlphaFoldDB" id="Q254G0"/>
<feature type="region of interest" description="Disordered" evidence="1">
    <location>
        <begin position="395"/>
        <end position="457"/>
    </location>
</feature>
<name>Q254G0_CHLFF</name>
<feature type="compositionally biased region" description="Basic and acidic residues" evidence="1">
    <location>
        <begin position="564"/>
        <end position="581"/>
    </location>
</feature>
<dbReference type="Proteomes" id="UP000001260">
    <property type="component" value="Chromosome"/>
</dbReference>
<dbReference type="HOGENOM" id="CLU_043120_0_0_0"/>
<proteinExistence type="predicted"/>
<feature type="compositionally biased region" description="Basic and acidic residues" evidence="1">
    <location>
        <begin position="39"/>
        <end position="49"/>
    </location>
</feature>
<dbReference type="OrthoDB" id="19211at2"/>
<evidence type="ECO:0000313" key="2">
    <source>
        <dbReference type="EMBL" id="BAE81328.1"/>
    </source>
</evidence>
<accession>Q254G0</accession>
<gene>
    <name evidence="2" type="ordered locus">CF0556</name>
</gene>
<keyword evidence="3" id="KW-1185">Reference proteome</keyword>
<reference evidence="2 3" key="1">
    <citation type="journal article" date="2006" name="DNA Res.">
        <title>Genome sequence of the cat pathogen, Chlamydophila felis.</title>
        <authorList>
            <person name="Azuma Y."/>
            <person name="Hirakawa H."/>
            <person name="Yamashita A."/>
            <person name="Cai Y."/>
            <person name="Rahman M.A."/>
            <person name="Suzuki H."/>
            <person name="Mitaku S."/>
            <person name="Toh H."/>
            <person name="Goto S."/>
            <person name="Murakami T."/>
            <person name="Sugi K."/>
            <person name="Hayashi H."/>
            <person name="Fukushi H."/>
            <person name="Hattori M."/>
            <person name="Kuhara S."/>
            <person name="Shirai M."/>
        </authorList>
    </citation>
    <scope>NUCLEOTIDE SEQUENCE [LARGE SCALE GENOMIC DNA]</scope>
    <source>
        <strain evidence="2 3">Fe/C-56</strain>
    </source>
</reference>
<organism evidence="2 3">
    <name type="scientific">Chlamydia felis (strain Fe/C-56)</name>
    <name type="common">Chlamydophila felis</name>
    <dbReference type="NCBI Taxonomy" id="264202"/>
    <lineage>
        <taxon>Bacteria</taxon>
        <taxon>Pseudomonadati</taxon>
        <taxon>Chlamydiota</taxon>
        <taxon>Chlamydiia</taxon>
        <taxon>Chlamydiales</taxon>
        <taxon>Chlamydiaceae</taxon>
        <taxon>Chlamydia/Chlamydophila group</taxon>
        <taxon>Chlamydia</taxon>
    </lineage>
</organism>
<evidence type="ECO:0000256" key="1">
    <source>
        <dbReference type="SAM" id="MobiDB-lite"/>
    </source>
</evidence>
<sequence>MAVSGNSNISPSGPSKWDPTIMGKQPESLSGPKETVFSETKETFSKKLESMTQSGVAANYETELQINEGKYKKTQEKASTSPKEKLKGSFSKVRASLQGFLLGFGTRASRVSARQAEANGEGRSMLPSDMEMVSRKGNRISPEMQSFYLDASGISDSSSDISKLSLDSLRSTSLPSLQVTGENVNAAAKSALASFSVFHMDRAVKTESEVAAWTINRLGGEMVSTILDPNIETSSLLRRASLVGNEGMVDLSDLDNRGLSTDTRTESSSKNTKIIDSGRNAGKVEVLDVEGSGILQNSAKEAEKKESQEDLLKEQLALAKMMESLLSSGVSASVYAPIGASVWAGGNTSFPPPKFSGTLTLSYNDKPEHAPIGISNNESNTRFVSVDKIGGEVKTSSLSVDHNENPYRFPANPTPSDSIPDVSSEKETSFSSLSNSDSVFSPVPEENPSPKYGASAGSAGYDTVSSAYMFSLQQGVSLLAPLPRSLSEYKQEVEDKKGPGAPPDPLIYQYRNVAIDPPLIFRSPQLFAASSRLGVQGKPEAASVHDDGSGNSGGGFSGQNQGQDNKRFSVKDEKGKSRKLD</sequence>
<feature type="region of interest" description="Disordered" evidence="1">
    <location>
        <begin position="532"/>
        <end position="581"/>
    </location>
</feature>
<dbReference type="KEGG" id="cfe:BAE81328.1"/>
<protein>
    <submittedName>
        <fullName evidence="2">Uncharacterized protein</fullName>
    </submittedName>
</protein>
<dbReference type="STRING" id="264202.gene:10544381"/>
<dbReference type="EMBL" id="AP006861">
    <property type="protein sequence ID" value="BAE81328.1"/>
    <property type="molecule type" value="Genomic_DNA"/>
</dbReference>